<dbReference type="Gramene" id="Psat06G0032700-T1">
    <property type="protein sequence ID" value="KAI5393143.1"/>
    <property type="gene ID" value="KIW84_060327"/>
</dbReference>
<dbReference type="PROSITE" id="PS00018">
    <property type="entry name" value="EF_HAND_1"/>
    <property type="match status" value="2"/>
</dbReference>
<gene>
    <name evidence="3" type="ORF">KIW84_060327</name>
</gene>
<protein>
    <recommendedName>
        <fullName evidence="2">EF-hand domain-containing protein</fullName>
    </recommendedName>
</protein>
<organism evidence="3 4">
    <name type="scientific">Pisum sativum</name>
    <name type="common">Garden pea</name>
    <name type="synonym">Lathyrus oleraceus</name>
    <dbReference type="NCBI Taxonomy" id="3888"/>
    <lineage>
        <taxon>Eukaryota</taxon>
        <taxon>Viridiplantae</taxon>
        <taxon>Streptophyta</taxon>
        <taxon>Embryophyta</taxon>
        <taxon>Tracheophyta</taxon>
        <taxon>Spermatophyta</taxon>
        <taxon>Magnoliopsida</taxon>
        <taxon>eudicotyledons</taxon>
        <taxon>Gunneridae</taxon>
        <taxon>Pentapetalae</taxon>
        <taxon>rosids</taxon>
        <taxon>fabids</taxon>
        <taxon>Fabales</taxon>
        <taxon>Fabaceae</taxon>
        <taxon>Papilionoideae</taxon>
        <taxon>50 kb inversion clade</taxon>
        <taxon>NPAAA clade</taxon>
        <taxon>Hologalegina</taxon>
        <taxon>IRL clade</taxon>
        <taxon>Fabeae</taxon>
        <taxon>Lathyrus</taxon>
    </lineage>
</organism>
<evidence type="ECO:0000313" key="4">
    <source>
        <dbReference type="Proteomes" id="UP001058974"/>
    </source>
</evidence>
<dbReference type="SMART" id="SM00054">
    <property type="entry name" value="EFh"/>
    <property type="match status" value="2"/>
</dbReference>
<keyword evidence="4" id="KW-1185">Reference proteome</keyword>
<dbReference type="Proteomes" id="UP001058974">
    <property type="component" value="Chromosome 6"/>
</dbReference>
<accession>A0A9D5A3Q6</accession>
<dbReference type="Gramene" id="Psat6g013360.1">
    <property type="protein sequence ID" value="Psat6g013360.1.cds1"/>
    <property type="gene ID" value="Psat6g013360"/>
</dbReference>
<dbReference type="SUPFAM" id="SSF47473">
    <property type="entry name" value="EF-hand"/>
    <property type="match status" value="1"/>
</dbReference>
<dbReference type="InterPro" id="IPR018247">
    <property type="entry name" value="EF_Hand_1_Ca_BS"/>
</dbReference>
<dbReference type="OrthoDB" id="1337600at2759"/>
<evidence type="ECO:0000313" key="3">
    <source>
        <dbReference type="EMBL" id="KAI5393143.1"/>
    </source>
</evidence>
<name>A0A9D5A3Q6_PEA</name>
<evidence type="ECO:0000259" key="2">
    <source>
        <dbReference type="PROSITE" id="PS50222"/>
    </source>
</evidence>
<dbReference type="GO" id="GO:0005509">
    <property type="term" value="F:calcium ion binding"/>
    <property type="evidence" value="ECO:0007669"/>
    <property type="project" value="InterPro"/>
</dbReference>
<evidence type="ECO:0000256" key="1">
    <source>
        <dbReference type="ARBA" id="ARBA00022837"/>
    </source>
</evidence>
<dbReference type="InterPro" id="IPR011992">
    <property type="entry name" value="EF-hand-dom_pair"/>
</dbReference>
<dbReference type="Pfam" id="PF13499">
    <property type="entry name" value="EF-hand_7"/>
    <property type="match status" value="1"/>
</dbReference>
<dbReference type="EMBL" id="JAMSHJ010000006">
    <property type="protein sequence ID" value="KAI5393143.1"/>
    <property type="molecule type" value="Genomic_DNA"/>
</dbReference>
<comment type="caution">
    <text evidence="3">The sequence shown here is derived from an EMBL/GenBank/DDBJ whole genome shotgun (WGS) entry which is preliminary data.</text>
</comment>
<feature type="domain" description="EF-hand" evidence="2">
    <location>
        <begin position="64"/>
        <end position="95"/>
    </location>
</feature>
<feature type="domain" description="EF-hand" evidence="2">
    <location>
        <begin position="24"/>
        <end position="59"/>
    </location>
</feature>
<sequence>MYRAYKSVHPYYEKPKFMPQDKLDAGNKIVKMLEEADMNKDGRLTRDEIEKALKGLGSYFPGWKANRCLKKLDANNDGQISGGEIDDLVDYLLNHGYGKK</sequence>
<dbReference type="PROSITE" id="PS50222">
    <property type="entry name" value="EF_HAND_2"/>
    <property type="match status" value="2"/>
</dbReference>
<dbReference type="InterPro" id="IPR002048">
    <property type="entry name" value="EF_hand_dom"/>
</dbReference>
<reference evidence="3 4" key="1">
    <citation type="journal article" date="2022" name="Nat. Genet.">
        <title>Improved pea reference genome and pan-genome highlight genomic features and evolutionary characteristics.</title>
        <authorList>
            <person name="Yang T."/>
            <person name="Liu R."/>
            <person name="Luo Y."/>
            <person name="Hu S."/>
            <person name="Wang D."/>
            <person name="Wang C."/>
            <person name="Pandey M.K."/>
            <person name="Ge S."/>
            <person name="Xu Q."/>
            <person name="Li N."/>
            <person name="Li G."/>
            <person name="Huang Y."/>
            <person name="Saxena R.K."/>
            <person name="Ji Y."/>
            <person name="Li M."/>
            <person name="Yan X."/>
            <person name="He Y."/>
            <person name="Liu Y."/>
            <person name="Wang X."/>
            <person name="Xiang C."/>
            <person name="Varshney R.K."/>
            <person name="Ding H."/>
            <person name="Gao S."/>
            <person name="Zong X."/>
        </authorList>
    </citation>
    <scope>NUCLEOTIDE SEQUENCE [LARGE SCALE GENOMIC DNA]</scope>
    <source>
        <strain evidence="3 4">cv. Zhongwan 6</strain>
    </source>
</reference>
<dbReference type="AlphaFoldDB" id="A0A9D5A3Q6"/>
<proteinExistence type="predicted"/>
<dbReference type="Gene3D" id="1.10.238.10">
    <property type="entry name" value="EF-hand"/>
    <property type="match status" value="1"/>
</dbReference>
<keyword evidence="1" id="KW-0106">Calcium</keyword>